<keyword evidence="5" id="KW-1185">Reference proteome</keyword>
<evidence type="ECO:0000313" key="5">
    <source>
        <dbReference type="Proteomes" id="UP000694844"/>
    </source>
</evidence>
<dbReference type="Proteomes" id="UP000694844">
    <property type="component" value="Chromosome 4"/>
</dbReference>
<dbReference type="KEGG" id="cvn:111131790"/>
<evidence type="ECO:0000256" key="1">
    <source>
        <dbReference type="ARBA" id="ARBA00022441"/>
    </source>
</evidence>
<dbReference type="InterPro" id="IPR011705">
    <property type="entry name" value="BACK"/>
</dbReference>
<dbReference type="PROSITE" id="PS50097">
    <property type="entry name" value="BTB"/>
    <property type="match status" value="1"/>
</dbReference>
<dbReference type="RefSeq" id="XP_022335203.1">
    <property type="nucleotide sequence ID" value="XM_022479495.1"/>
</dbReference>
<dbReference type="Gene3D" id="1.25.40.420">
    <property type="match status" value="1"/>
</dbReference>
<dbReference type="InterPro" id="IPR000210">
    <property type="entry name" value="BTB/POZ_dom"/>
</dbReference>
<dbReference type="SMART" id="SM00875">
    <property type="entry name" value="BACK"/>
    <property type="match status" value="1"/>
</dbReference>
<keyword evidence="1" id="KW-0880">Kelch repeat</keyword>
<dbReference type="Gene3D" id="3.30.710.10">
    <property type="entry name" value="Potassium Channel Kv1.1, Chain A"/>
    <property type="match status" value="1"/>
</dbReference>
<dbReference type="PANTHER" id="PTHR24412">
    <property type="entry name" value="KELCH PROTEIN"/>
    <property type="match status" value="1"/>
</dbReference>
<proteinExistence type="predicted"/>
<sequence length="682" mass="78391">MSHYMKAERKQFVRNPTDFIIRPLQRQRETGELCDIVLCLHGKEFRAHKAILALWSPYFLSMFTCEMREKTCELINLSESLILEDPEIFGLVLDYLYTGAITLNISNVEDVLKITDFLLLDDVKDFCRQFYLDLGNLDLTNCLRVNFLAENHNLPEVAAACRKIIESRFHDYLIFHDEILDLPPQNLFRLLETPRVVHNTNYNDLKRLVKKWTDHDKTVRAIYFDDLISCIKLCLYDSCEVTSTIASFETKRKTRMQSSLYEKNNDTGDTCNPSHRFENVLHSSITYGDGVSPVLYAVVSNPGMKYFKMLVYSILDQKWCHFNMLGEKLIHFIPSRQNVSSMVAHGNYLYLYLCSSFPYPTDMLKVNVLALDLLKGQPTLYSFKTGDFYNPCYRTTLTNHKSVPPAIVACGPHLYIIGNKEGTGNLFLCNMNNSQYKCFQIPGARFISLSRMAVKNDRFIFLWFRHRTGPSEEFCIKKSVGFAMFDSRSKIFNSWEISPPEISYDEFAKPYTLCVRDETLLIFLPGKPALVLDEVRCKWITSLRKLPSTGLQTDIHTDSYGFHIQAATDSGIFLLSNGAPFTTAMTEISELFPSAVIHKPPPIDNISLVTAGHMNRSDIQELETFIHYDDSYTSALQVTLRFSDQDTEESGTSPSDQDSDNAYEYDDDIYDYDYDIDGDFGF</sequence>
<dbReference type="SUPFAM" id="SSF54695">
    <property type="entry name" value="POZ domain"/>
    <property type="match status" value="1"/>
</dbReference>
<name>A0A8B8E6B8_CRAVI</name>
<reference evidence="6" key="1">
    <citation type="submission" date="2025-08" db="UniProtKB">
        <authorList>
            <consortium name="RefSeq"/>
        </authorList>
    </citation>
    <scope>IDENTIFICATION</scope>
    <source>
        <tissue evidence="6">Whole sample</tissue>
    </source>
</reference>
<protein>
    <submittedName>
        <fullName evidence="6">Uncharacterized protein LOC111131790</fullName>
    </submittedName>
</protein>
<dbReference type="Pfam" id="PF07707">
    <property type="entry name" value="BACK"/>
    <property type="match status" value="1"/>
</dbReference>
<accession>A0A8B8E6B8</accession>
<dbReference type="Pfam" id="PF00651">
    <property type="entry name" value="BTB"/>
    <property type="match status" value="1"/>
</dbReference>
<evidence type="ECO:0000259" key="4">
    <source>
        <dbReference type="PROSITE" id="PS50097"/>
    </source>
</evidence>
<gene>
    <name evidence="6" type="primary">LOC111131790</name>
</gene>
<dbReference type="OrthoDB" id="6056451at2759"/>
<keyword evidence="2" id="KW-0677">Repeat</keyword>
<dbReference type="InterPro" id="IPR011333">
    <property type="entry name" value="SKP1/BTB/POZ_sf"/>
</dbReference>
<evidence type="ECO:0000313" key="6">
    <source>
        <dbReference type="RefSeq" id="XP_022335203.1"/>
    </source>
</evidence>
<dbReference type="AlphaFoldDB" id="A0A8B8E6B8"/>
<feature type="region of interest" description="Disordered" evidence="3">
    <location>
        <begin position="643"/>
        <end position="664"/>
    </location>
</feature>
<evidence type="ECO:0000256" key="3">
    <source>
        <dbReference type="SAM" id="MobiDB-lite"/>
    </source>
</evidence>
<evidence type="ECO:0000256" key="2">
    <source>
        <dbReference type="ARBA" id="ARBA00022737"/>
    </source>
</evidence>
<feature type="domain" description="BTB" evidence="4">
    <location>
        <begin position="34"/>
        <end position="105"/>
    </location>
</feature>
<dbReference type="SMART" id="SM00225">
    <property type="entry name" value="BTB"/>
    <property type="match status" value="1"/>
</dbReference>
<dbReference type="GeneID" id="111131790"/>
<dbReference type="PANTHER" id="PTHR24412:SF489">
    <property type="entry name" value="RING FINGER DOMAIN AND KELCH REPEAT-CONTAINING PROTEIN DDB_G0271372"/>
    <property type="match status" value="1"/>
</dbReference>
<organism evidence="5 6">
    <name type="scientific">Crassostrea virginica</name>
    <name type="common">Eastern oyster</name>
    <dbReference type="NCBI Taxonomy" id="6565"/>
    <lineage>
        <taxon>Eukaryota</taxon>
        <taxon>Metazoa</taxon>
        <taxon>Spiralia</taxon>
        <taxon>Lophotrochozoa</taxon>
        <taxon>Mollusca</taxon>
        <taxon>Bivalvia</taxon>
        <taxon>Autobranchia</taxon>
        <taxon>Pteriomorphia</taxon>
        <taxon>Ostreida</taxon>
        <taxon>Ostreoidea</taxon>
        <taxon>Ostreidae</taxon>
        <taxon>Crassostrea</taxon>
    </lineage>
</organism>